<proteinExistence type="predicted"/>
<sequence>MVDAGSIRVGIDHFAVRHESLAGARHEDRLSAIFRATLMIARIDLGASAIERIQQGLDGNAISANDCLARIAGDRLTAGKGCLLRQEDRFRAEITIDSCASWQSISWRHSVVTLWIEVRHRRSFSNRQPYHGWRRGD</sequence>
<comment type="caution">
    <text evidence="1">The sequence shown here is derived from an EMBL/GenBank/DDBJ whole genome shotgun (WGS) entry which is preliminary data.</text>
</comment>
<gene>
    <name evidence="1" type="ORF">E4K65_34835</name>
</gene>
<name>A0A4Y9LFH0_9BRAD</name>
<evidence type="ECO:0000313" key="2">
    <source>
        <dbReference type="Proteomes" id="UP000297966"/>
    </source>
</evidence>
<dbReference type="EMBL" id="SPQT01000027">
    <property type="protein sequence ID" value="TFV42211.1"/>
    <property type="molecule type" value="Genomic_DNA"/>
</dbReference>
<reference evidence="1 2" key="1">
    <citation type="submission" date="2019-03" db="EMBL/GenBank/DDBJ databases">
        <title>Bradyrhizobium diversity isolated from nodules of Chamaecrista fasciculata.</title>
        <authorList>
            <person name="Klepa M.S."/>
            <person name="Urquiaga M.O."/>
            <person name="Hungria M."/>
            <person name="Delamuta J.R."/>
        </authorList>
    </citation>
    <scope>NUCLEOTIDE SEQUENCE [LARGE SCALE GENOMIC DNA]</scope>
    <source>
        <strain evidence="1 2">CNPSo 3448</strain>
    </source>
</reference>
<dbReference type="Proteomes" id="UP000297966">
    <property type="component" value="Unassembled WGS sequence"/>
</dbReference>
<keyword evidence="2" id="KW-1185">Reference proteome</keyword>
<dbReference type="RefSeq" id="WP_135177984.1">
    <property type="nucleotide sequence ID" value="NZ_SPQT01000027.1"/>
</dbReference>
<organism evidence="1 2">
    <name type="scientific">Bradyrhizobium niftali</name>
    <dbReference type="NCBI Taxonomy" id="2560055"/>
    <lineage>
        <taxon>Bacteria</taxon>
        <taxon>Pseudomonadati</taxon>
        <taxon>Pseudomonadota</taxon>
        <taxon>Alphaproteobacteria</taxon>
        <taxon>Hyphomicrobiales</taxon>
        <taxon>Nitrobacteraceae</taxon>
        <taxon>Bradyrhizobium</taxon>
    </lineage>
</organism>
<accession>A0A4Y9LFH0</accession>
<dbReference type="AlphaFoldDB" id="A0A4Y9LFH0"/>
<evidence type="ECO:0000313" key="1">
    <source>
        <dbReference type="EMBL" id="TFV42211.1"/>
    </source>
</evidence>
<protein>
    <submittedName>
        <fullName evidence="1">Uncharacterized protein</fullName>
    </submittedName>
</protein>